<name>A0A2P5CU06_PARAD</name>
<reference evidence="2" key="1">
    <citation type="submission" date="2016-06" db="EMBL/GenBank/DDBJ databases">
        <title>Parallel loss of symbiosis genes in relatives of nitrogen-fixing non-legume Parasponia.</title>
        <authorList>
            <person name="Van Velzen R."/>
            <person name="Holmer R."/>
            <person name="Bu F."/>
            <person name="Rutten L."/>
            <person name="Van Zeijl A."/>
            <person name="Liu W."/>
            <person name="Santuari L."/>
            <person name="Cao Q."/>
            <person name="Sharma T."/>
            <person name="Shen D."/>
            <person name="Roswanjaya Y."/>
            <person name="Wardhani T."/>
            <person name="Kalhor M.S."/>
            <person name="Jansen J."/>
            <person name="Van den Hoogen J."/>
            <person name="Gungor B."/>
            <person name="Hartog M."/>
            <person name="Hontelez J."/>
            <person name="Verver J."/>
            <person name="Yang W.-C."/>
            <person name="Schijlen E."/>
            <person name="Repin R."/>
            <person name="Schilthuizen M."/>
            <person name="Schranz E."/>
            <person name="Heidstra R."/>
            <person name="Miyata K."/>
            <person name="Fedorova E."/>
            <person name="Kohlen W."/>
            <person name="Bisseling T."/>
            <person name="Smit S."/>
            <person name="Geurts R."/>
        </authorList>
    </citation>
    <scope>NUCLEOTIDE SEQUENCE [LARGE SCALE GENOMIC DNA]</scope>
    <source>
        <strain evidence="2">cv. WU1-14</strain>
    </source>
</reference>
<gene>
    <name evidence="1" type="ORF">PanWU01x14_124060</name>
</gene>
<sequence length="75" mass="8294">MIPICLHFVALRHQDCRTGGTAVPGYGAMVPHYPGNYATAPWALCHDATLSIQRCHDDTGREQQHHTIYPTAPIL</sequence>
<accession>A0A2P5CU06</accession>
<dbReference type="Proteomes" id="UP000237105">
    <property type="component" value="Unassembled WGS sequence"/>
</dbReference>
<evidence type="ECO:0000313" key="2">
    <source>
        <dbReference type="Proteomes" id="UP000237105"/>
    </source>
</evidence>
<proteinExistence type="predicted"/>
<evidence type="ECO:0000313" key="1">
    <source>
        <dbReference type="EMBL" id="PON64529.1"/>
    </source>
</evidence>
<protein>
    <submittedName>
        <fullName evidence="1">Uncharacterized protein</fullName>
    </submittedName>
</protein>
<organism evidence="1 2">
    <name type="scientific">Parasponia andersonii</name>
    <name type="common">Sponia andersonii</name>
    <dbReference type="NCBI Taxonomy" id="3476"/>
    <lineage>
        <taxon>Eukaryota</taxon>
        <taxon>Viridiplantae</taxon>
        <taxon>Streptophyta</taxon>
        <taxon>Embryophyta</taxon>
        <taxon>Tracheophyta</taxon>
        <taxon>Spermatophyta</taxon>
        <taxon>Magnoliopsida</taxon>
        <taxon>eudicotyledons</taxon>
        <taxon>Gunneridae</taxon>
        <taxon>Pentapetalae</taxon>
        <taxon>rosids</taxon>
        <taxon>fabids</taxon>
        <taxon>Rosales</taxon>
        <taxon>Cannabaceae</taxon>
        <taxon>Parasponia</taxon>
    </lineage>
</organism>
<dbReference type="AlphaFoldDB" id="A0A2P5CU06"/>
<keyword evidence="2" id="KW-1185">Reference proteome</keyword>
<dbReference type="EMBL" id="JXTB01000095">
    <property type="protein sequence ID" value="PON64529.1"/>
    <property type="molecule type" value="Genomic_DNA"/>
</dbReference>
<comment type="caution">
    <text evidence="1">The sequence shown here is derived from an EMBL/GenBank/DDBJ whole genome shotgun (WGS) entry which is preliminary data.</text>
</comment>